<dbReference type="NCBIfam" id="TIGR01726">
    <property type="entry name" value="HEQRo_perm_3TM"/>
    <property type="match status" value="1"/>
</dbReference>
<dbReference type="GO" id="GO:0022857">
    <property type="term" value="F:transmembrane transporter activity"/>
    <property type="evidence" value="ECO:0007669"/>
    <property type="project" value="InterPro"/>
</dbReference>
<keyword evidence="8 10" id="KW-1133">Transmembrane helix</keyword>
<dbReference type="OrthoDB" id="9815029at2"/>
<gene>
    <name evidence="12" type="ORF">SAMN02583745_00074</name>
</gene>
<dbReference type="CDD" id="cd06261">
    <property type="entry name" value="TM_PBP2"/>
    <property type="match status" value="1"/>
</dbReference>
<keyword evidence="7" id="KW-0029">Amino-acid transport</keyword>
<dbReference type="InterPro" id="IPR035906">
    <property type="entry name" value="MetI-like_sf"/>
</dbReference>
<feature type="transmembrane region" description="Helical" evidence="10">
    <location>
        <begin position="64"/>
        <end position="87"/>
    </location>
</feature>
<sequence>MLNLYGFEKIIFDGAIMTLKLSVLSVLIAFALGLVGASAKLSGSRFLRIWFDIYTTLVRGVPDIILMLIVYYGLQIILNSITAYLGWKTLQMEAFTTGVITLGIIYGAYFTETFRGAFLSVNKGEIEAARAFGLTNWQVFYRIMFPSMMRYALPGIGNNWMVVLKATALVSLLSLNDIVQNTKTAIASPITPNDSKLVFYAVAAGIYLLFTSISSIGLWWLERHFSAGVKKSHF</sequence>
<evidence type="ECO:0000259" key="11">
    <source>
        <dbReference type="PROSITE" id="PS50928"/>
    </source>
</evidence>
<evidence type="ECO:0000313" key="13">
    <source>
        <dbReference type="Proteomes" id="UP000242642"/>
    </source>
</evidence>
<dbReference type="Proteomes" id="UP000242642">
    <property type="component" value="Unassembled WGS sequence"/>
</dbReference>
<dbReference type="InterPro" id="IPR000515">
    <property type="entry name" value="MetI-like"/>
</dbReference>
<comment type="similarity">
    <text evidence="2">Belongs to the binding-protein-dependent transport system permease family. HisMQ subfamily.</text>
</comment>
<evidence type="ECO:0000256" key="3">
    <source>
        <dbReference type="ARBA" id="ARBA00022448"/>
    </source>
</evidence>
<comment type="subcellular location">
    <subcellularLocation>
        <location evidence="1">Cell inner membrane</location>
        <topology evidence="1">Multi-pass membrane protein</topology>
    </subcellularLocation>
    <subcellularLocation>
        <location evidence="10">Cell membrane</location>
        <topology evidence="10">Multi-pass membrane protein</topology>
    </subcellularLocation>
</comment>
<evidence type="ECO:0000256" key="8">
    <source>
        <dbReference type="ARBA" id="ARBA00022989"/>
    </source>
</evidence>
<proteinExistence type="inferred from homology"/>
<evidence type="ECO:0000256" key="7">
    <source>
        <dbReference type="ARBA" id="ARBA00022970"/>
    </source>
</evidence>
<dbReference type="EMBL" id="FOHV01000001">
    <property type="protein sequence ID" value="SES64230.1"/>
    <property type="molecule type" value="Genomic_DNA"/>
</dbReference>
<evidence type="ECO:0000256" key="4">
    <source>
        <dbReference type="ARBA" id="ARBA00022475"/>
    </source>
</evidence>
<evidence type="ECO:0000256" key="5">
    <source>
        <dbReference type="ARBA" id="ARBA00022519"/>
    </source>
</evidence>
<dbReference type="GO" id="GO:0043190">
    <property type="term" value="C:ATP-binding cassette (ABC) transporter complex"/>
    <property type="evidence" value="ECO:0007669"/>
    <property type="project" value="InterPro"/>
</dbReference>
<evidence type="ECO:0000256" key="10">
    <source>
        <dbReference type="RuleBase" id="RU363032"/>
    </source>
</evidence>
<evidence type="ECO:0000256" key="9">
    <source>
        <dbReference type="ARBA" id="ARBA00023136"/>
    </source>
</evidence>
<keyword evidence="4" id="KW-1003">Cell membrane</keyword>
<keyword evidence="5" id="KW-0997">Cell inner membrane</keyword>
<name>A0A1H9Y5Z6_9GAMM</name>
<keyword evidence="9 10" id="KW-0472">Membrane</keyword>
<organism evidence="12 13">
    <name type="scientific">Thorsellia anophelis DSM 18579</name>
    <dbReference type="NCBI Taxonomy" id="1123402"/>
    <lineage>
        <taxon>Bacteria</taxon>
        <taxon>Pseudomonadati</taxon>
        <taxon>Pseudomonadota</taxon>
        <taxon>Gammaproteobacteria</taxon>
        <taxon>Enterobacterales</taxon>
        <taxon>Thorselliaceae</taxon>
        <taxon>Thorsellia</taxon>
    </lineage>
</organism>
<dbReference type="InterPro" id="IPR051613">
    <property type="entry name" value="ABC_transp_permease_HisMQ"/>
</dbReference>
<feature type="transmembrane region" description="Helical" evidence="10">
    <location>
        <begin position="21"/>
        <end position="39"/>
    </location>
</feature>
<keyword evidence="13" id="KW-1185">Reference proteome</keyword>
<reference evidence="13" key="1">
    <citation type="submission" date="2016-10" db="EMBL/GenBank/DDBJ databases">
        <authorList>
            <person name="Varghese N."/>
            <person name="Submissions S."/>
        </authorList>
    </citation>
    <scope>NUCLEOTIDE SEQUENCE [LARGE SCALE GENOMIC DNA]</scope>
    <source>
        <strain evidence="13">DSM 18579</strain>
    </source>
</reference>
<evidence type="ECO:0000256" key="6">
    <source>
        <dbReference type="ARBA" id="ARBA00022692"/>
    </source>
</evidence>
<dbReference type="PANTHER" id="PTHR30133">
    <property type="entry name" value="CATIONIC AMINO ACID TRANSPORTER, MEMBRANE COMPONENT"/>
    <property type="match status" value="1"/>
</dbReference>
<dbReference type="RefSeq" id="WP_093316530.1">
    <property type="nucleotide sequence ID" value="NZ_FOHV01000001.1"/>
</dbReference>
<dbReference type="PROSITE" id="PS50928">
    <property type="entry name" value="ABC_TM1"/>
    <property type="match status" value="1"/>
</dbReference>
<feature type="transmembrane region" description="Helical" evidence="10">
    <location>
        <begin position="197"/>
        <end position="221"/>
    </location>
</feature>
<evidence type="ECO:0000313" key="12">
    <source>
        <dbReference type="EMBL" id="SES64230.1"/>
    </source>
</evidence>
<dbReference type="Gene3D" id="1.10.3720.10">
    <property type="entry name" value="MetI-like"/>
    <property type="match status" value="1"/>
</dbReference>
<accession>A0A1H9Y5Z6</accession>
<protein>
    <submittedName>
        <fullName evidence="12">L-histidine ABC transporter membrane protein</fullName>
    </submittedName>
</protein>
<dbReference type="GO" id="GO:0006865">
    <property type="term" value="P:amino acid transport"/>
    <property type="evidence" value="ECO:0007669"/>
    <property type="project" value="UniProtKB-KW"/>
</dbReference>
<dbReference type="InterPro" id="IPR010065">
    <property type="entry name" value="AA_ABC_transptr_permease_3TM"/>
</dbReference>
<dbReference type="STRING" id="1123402.SAMN02583745_00074"/>
<feature type="transmembrane region" description="Helical" evidence="10">
    <location>
        <begin position="94"/>
        <end position="111"/>
    </location>
</feature>
<keyword evidence="6 10" id="KW-0812">Transmembrane</keyword>
<dbReference type="SUPFAM" id="SSF161098">
    <property type="entry name" value="MetI-like"/>
    <property type="match status" value="1"/>
</dbReference>
<dbReference type="Pfam" id="PF00528">
    <property type="entry name" value="BPD_transp_1"/>
    <property type="match status" value="1"/>
</dbReference>
<keyword evidence="3 10" id="KW-0813">Transport</keyword>
<dbReference type="PANTHER" id="PTHR30133:SF1">
    <property type="entry name" value="HISTIDINE TRANSPORT SYSTEM PERMEASE PROTEIN HISQ"/>
    <property type="match status" value="1"/>
</dbReference>
<evidence type="ECO:0000256" key="1">
    <source>
        <dbReference type="ARBA" id="ARBA00004429"/>
    </source>
</evidence>
<dbReference type="AlphaFoldDB" id="A0A1H9Y5Z6"/>
<evidence type="ECO:0000256" key="2">
    <source>
        <dbReference type="ARBA" id="ARBA00010072"/>
    </source>
</evidence>
<feature type="domain" description="ABC transmembrane type-1" evidence="11">
    <location>
        <begin position="15"/>
        <end position="219"/>
    </location>
</feature>